<evidence type="ECO:0000256" key="2">
    <source>
        <dbReference type="SAM" id="Coils"/>
    </source>
</evidence>
<dbReference type="SUPFAM" id="SSF103088">
    <property type="entry name" value="OmpA-like"/>
    <property type="match status" value="1"/>
</dbReference>
<evidence type="ECO:0000313" key="6">
    <source>
        <dbReference type="EMBL" id="BCX46112.1"/>
    </source>
</evidence>
<dbReference type="InterPro" id="IPR036737">
    <property type="entry name" value="OmpA-like_sf"/>
</dbReference>
<dbReference type="InterPro" id="IPR006665">
    <property type="entry name" value="OmpA-like"/>
</dbReference>
<keyword evidence="1 4" id="KW-0472">Membrane</keyword>
<gene>
    <name evidence="6" type="ORF">HAHE_00200</name>
</gene>
<evidence type="ECO:0000256" key="3">
    <source>
        <dbReference type="SAM" id="MobiDB-lite"/>
    </source>
</evidence>
<name>A0ABN6GZM0_9BACT</name>
<protein>
    <submittedName>
        <fullName evidence="6">Membrane protein, OmpA/MotB</fullName>
    </submittedName>
</protein>
<sequence length="394" mass="43113">MQDETPAPDESSATETPATETKTESTNESATPASRQVSPIVLTISFIIITLLGIVIFQNLFPRGGGGGGSSKGNATVDVLRADIETQRAEINRQRIALGMEPLEGTSGIETAEEVAARLKADADTLASLTSSYQDLLERKEAQLDELRAESIKALKDQQLLREQLNRVNQDLRAAMVDASLATTLKGDLDKANAQIKALQEELQRSRDEPSELRAQLIQCNTERNRLLAQVAELEQQLRKVTLFASSEDELIKEAVALFRALRELQGATKSELASAYSRFGAELGATVLQTCDFATGSAEVRADLEAQLRMLPSEIPENAMIFVVGYASETGNVDSNQTLSSDRATAVARVLDTIKRPTQRVQAVYLGQTKRFSREVPEENQRVEVWQIVPQGL</sequence>
<dbReference type="PANTHER" id="PTHR30329:SF21">
    <property type="entry name" value="LIPOPROTEIN YIAD-RELATED"/>
    <property type="match status" value="1"/>
</dbReference>
<keyword evidence="4" id="KW-0812">Transmembrane</keyword>
<feature type="coiled-coil region" evidence="2">
    <location>
        <begin position="109"/>
        <end position="237"/>
    </location>
</feature>
<feature type="compositionally biased region" description="Low complexity" evidence="3">
    <location>
        <begin position="10"/>
        <end position="26"/>
    </location>
</feature>
<dbReference type="PANTHER" id="PTHR30329">
    <property type="entry name" value="STATOR ELEMENT OF FLAGELLAR MOTOR COMPLEX"/>
    <property type="match status" value="1"/>
</dbReference>
<evidence type="ECO:0000313" key="7">
    <source>
        <dbReference type="Proteomes" id="UP001374893"/>
    </source>
</evidence>
<dbReference type="Gene3D" id="3.30.1330.60">
    <property type="entry name" value="OmpA-like domain"/>
    <property type="match status" value="1"/>
</dbReference>
<feature type="transmembrane region" description="Helical" evidence="4">
    <location>
        <begin position="37"/>
        <end position="57"/>
    </location>
</feature>
<dbReference type="Pfam" id="PF00691">
    <property type="entry name" value="OmpA"/>
    <property type="match status" value="1"/>
</dbReference>
<keyword evidence="4" id="KW-1133">Transmembrane helix</keyword>
<dbReference type="Proteomes" id="UP001374893">
    <property type="component" value="Chromosome"/>
</dbReference>
<dbReference type="EMBL" id="AP024702">
    <property type="protein sequence ID" value="BCX46112.1"/>
    <property type="molecule type" value="Genomic_DNA"/>
</dbReference>
<evidence type="ECO:0000256" key="1">
    <source>
        <dbReference type="PROSITE-ProRule" id="PRU00473"/>
    </source>
</evidence>
<dbReference type="InterPro" id="IPR050330">
    <property type="entry name" value="Bact_OuterMem_StrucFunc"/>
</dbReference>
<evidence type="ECO:0000259" key="5">
    <source>
        <dbReference type="PROSITE" id="PS51123"/>
    </source>
</evidence>
<dbReference type="RefSeq" id="WP_338687472.1">
    <property type="nucleotide sequence ID" value="NZ_AP024702.1"/>
</dbReference>
<organism evidence="6 7">
    <name type="scientific">Haloferula helveola</name>
    <dbReference type="NCBI Taxonomy" id="490095"/>
    <lineage>
        <taxon>Bacteria</taxon>
        <taxon>Pseudomonadati</taxon>
        <taxon>Verrucomicrobiota</taxon>
        <taxon>Verrucomicrobiia</taxon>
        <taxon>Verrucomicrobiales</taxon>
        <taxon>Verrucomicrobiaceae</taxon>
        <taxon>Haloferula</taxon>
    </lineage>
</organism>
<keyword evidence="2" id="KW-0175">Coiled coil</keyword>
<reference evidence="6 7" key="1">
    <citation type="submission" date="2021-06" db="EMBL/GenBank/DDBJ databases">
        <title>Complete genome of Haloferula helveola possessing various polysaccharide degrading enzymes.</title>
        <authorList>
            <person name="Takami H."/>
            <person name="Huang C."/>
            <person name="Hamasaki K."/>
        </authorList>
    </citation>
    <scope>NUCLEOTIDE SEQUENCE [LARGE SCALE GENOMIC DNA]</scope>
    <source>
        <strain evidence="6 7">CN-1</strain>
    </source>
</reference>
<evidence type="ECO:0000256" key="4">
    <source>
        <dbReference type="SAM" id="Phobius"/>
    </source>
</evidence>
<feature type="region of interest" description="Disordered" evidence="3">
    <location>
        <begin position="1"/>
        <end position="34"/>
    </location>
</feature>
<dbReference type="PROSITE" id="PS51123">
    <property type="entry name" value="OMPA_2"/>
    <property type="match status" value="1"/>
</dbReference>
<feature type="domain" description="OmpA-like" evidence="5">
    <location>
        <begin position="281"/>
        <end position="392"/>
    </location>
</feature>
<proteinExistence type="predicted"/>
<keyword evidence="7" id="KW-1185">Reference proteome</keyword>
<accession>A0ABN6GZM0</accession>